<accession>A0A9N9QEQ7</accession>
<dbReference type="EMBL" id="OU892280">
    <property type="protein sequence ID" value="CAG9767308.1"/>
    <property type="molecule type" value="Genomic_DNA"/>
</dbReference>
<reference evidence="2" key="1">
    <citation type="submission" date="2022-01" db="EMBL/GenBank/DDBJ databases">
        <authorList>
            <person name="King R."/>
        </authorList>
    </citation>
    <scope>NUCLEOTIDE SEQUENCE</scope>
</reference>
<keyword evidence="3" id="KW-1185">Reference proteome</keyword>
<proteinExistence type="predicted"/>
<evidence type="ECO:0000313" key="3">
    <source>
        <dbReference type="Proteomes" id="UP001152799"/>
    </source>
</evidence>
<evidence type="ECO:0000313" key="2">
    <source>
        <dbReference type="EMBL" id="CAG9767308.1"/>
    </source>
</evidence>
<dbReference type="AlphaFoldDB" id="A0A9N9QEQ7"/>
<name>A0A9N9QEQ7_9CUCU</name>
<dbReference type="Proteomes" id="UP001152799">
    <property type="component" value="Chromosome 4"/>
</dbReference>
<gene>
    <name evidence="2" type="ORF">CEUTPL_LOCUS7874</name>
</gene>
<evidence type="ECO:0000256" key="1">
    <source>
        <dbReference type="SAM" id="MobiDB-lite"/>
    </source>
</evidence>
<protein>
    <submittedName>
        <fullName evidence="2">Uncharacterized protein</fullName>
    </submittedName>
</protein>
<feature type="region of interest" description="Disordered" evidence="1">
    <location>
        <begin position="1"/>
        <end position="32"/>
    </location>
</feature>
<sequence>MEDIEPTTFRRRRTSSVSSDKKCFDKNNGNNEKSKLLRRSLQLVTVMEKPESNTSRRLRRSISMDELNHGLSDQCFTEIQPKQTSSRSRRHSYSVDVHTSTSAKILEANSSRRYHTRLFSMDQSNHTLAEVQARKQCTKVGSNTIKNVDEFETKVIESKPSSRCSSFVTVKEVKPKTDKFRRRSSSNLLSQTLTSENLDQQSIIQMEQLDSHASRTRRRHSISLDNLHHDVTYENIPNLDVSFAIDEDQKATKTHRRRWSNRFTESFAIVDSATSFAEICKQIRTLPNELPEKEIIKLYTDKTVPKTRRMLETISEDKPKMTLRKFKRFFNFNESNNSEKYKKRQKKIIKYNLWQNPHQVTHAQFQAKMLELGVRF</sequence>
<organism evidence="2 3">
    <name type="scientific">Ceutorhynchus assimilis</name>
    <name type="common">cabbage seed weevil</name>
    <dbReference type="NCBI Taxonomy" id="467358"/>
    <lineage>
        <taxon>Eukaryota</taxon>
        <taxon>Metazoa</taxon>
        <taxon>Ecdysozoa</taxon>
        <taxon>Arthropoda</taxon>
        <taxon>Hexapoda</taxon>
        <taxon>Insecta</taxon>
        <taxon>Pterygota</taxon>
        <taxon>Neoptera</taxon>
        <taxon>Endopterygota</taxon>
        <taxon>Coleoptera</taxon>
        <taxon>Polyphaga</taxon>
        <taxon>Cucujiformia</taxon>
        <taxon>Curculionidae</taxon>
        <taxon>Ceutorhynchinae</taxon>
        <taxon>Ceutorhynchus</taxon>
    </lineage>
</organism>